<keyword evidence="1" id="KW-0732">Signal</keyword>
<evidence type="ECO:0000313" key="3">
    <source>
        <dbReference type="Proteomes" id="UP001500804"/>
    </source>
</evidence>
<proteinExistence type="predicted"/>
<evidence type="ECO:0000313" key="2">
    <source>
        <dbReference type="EMBL" id="GAA5139798.1"/>
    </source>
</evidence>
<comment type="caution">
    <text evidence="2">The sequence shown here is derived from an EMBL/GenBank/DDBJ whole genome shotgun (WGS) entry which is preliminary data.</text>
</comment>
<keyword evidence="3" id="KW-1185">Reference proteome</keyword>
<protein>
    <recommendedName>
        <fullName evidence="4">Peptidase inhibitor family I36</fullName>
    </recommendedName>
</protein>
<sequence>MRRSTAATALVTALALGVLGPPATALAQPPGSDVGACLDGNCTLRVTGPVDIPLDGRAGPIGLSVSSIGPFAVAFWVHRPSGNGLGVVGPSGSVRFTSDKGSLAVRLLELGPDAAVIELTTT</sequence>
<reference evidence="3" key="1">
    <citation type="journal article" date="2019" name="Int. J. Syst. Evol. Microbiol.">
        <title>The Global Catalogue of Microorganisms (GCM) 10K type strain sequencing project: providing services to taxonomists for standard genome sequencing and annotation.</title>
        <authorList>
            <consortium name="The Broad Institute Genomics Platform"/>
            <consortium name="The Broad Institute Genome Sequencing Center for Infectious Disease"/>
            <person name="Wu L."/>
            <person name="Ma J."/>
        </authorList>
    </citation>
    <scope>NUCLEOTIDE SEQUENCE [LARGE SCALE GENOMIC DNA]</scope>
    <source>
        <strain evidence="3">JCM 18302</strain>
    </source>
</reference>
<organism evidence="2 3">
    <name type="scientific">Pseudonocardia adelaidensis</name>
    <dbReference type="NCBI Taxonomy" id="648754"/>
    <lineage>
        <taxon>Bacteria</taxon>
        <taxon>Bacillati</taxon>
        <taxon>Actinomycetota</taxon>
        <taxon>Actinomycetes</taxon>
        <taxon>Pseudonocardiales</taxon>
        <taxon>Pseudonocardiaceae</taxon>
        <taxon>Pseudonocardia</taxon>
    </lineage>
</organism>
<gene>
    <name evidence="2" type="ORF">GCM10023320_76400</name>
</gene>
<dbReference type="Proteomes" id="UP001500804">
    <property type="component" value="Unassembled WGS sequence"/>
</dbReference>
<evidence type="ECO:0008006" key="4">
    <source>
        <dbReference type="Google" id="ProtNLM"/>
    </source>
</evidence>
<name>A0ABP9P350_9PSEU</name>
<feature type="signal peptide" evidence="1">
    <location>
        <begin position="1"/>
        <end position="27"/>
    </location>
</feature>
<dbReference type="RefSeq" id="WP_345612255.1">
    <property type="nucleotide sequence ID" value="NZ_BAABJO010000045.1"/>
</dbReference>
<evidence type="ECO:0000256" key="1">
    <source>
        <dbReference type="SAM" id="SignalP"/>
    </source>
</evidence>
<feature type="chain" id="PRO_5046577285" description="Peptidase inhibitor family I36" evidence="1">
    <location>
        <begin position="28"/>
        <end position="122"/>
    </location>
</feature>
<dbReference type="EMBL" id="BAABJO010000045">
    <property type="protein sequence ID" value="GAA5139798.1"/>
    <property type="molecule type" value="Genomic_DNA"/>
</dbReference>
<accession>A0ABP9P350</accession>